<comment type="caution">
    <text evidence="4">The sequence shown here is derived from an EMBL/GenBank/DDBJ whole genome shotgun (WGS) entry which is preliminary data.</text>
</comment>
<feature type="region of interest" description="Disordered" evidence="1">
    <location>
        <begin position="472"/>
        <end position="513"/>
    </location>
</feature>
<keyword evidence="3" id="KW-0732">Signal</keyword>
<keyword evidence="2" id="KW-1133">Transmembrane helix</keyword>
<dbReference type="Gene3D" id="2.170.300.10">
    <property type="entry name" value="Tie2 ligand-binding domain superfamily"/>
    <property type="match status" value="1"/>
</dbReference>
<dbReference type="EMBL" id="BLXT01004326">
    <property type="protein sequence ID" value="GFO11671.1"/>
    <property type="molecule type" value="Genomic_DNA"/>
</dbReference>
<organism evidence="4 5">
    <name type="scientific">Plakobranchus ocellatus</name>
    <dbReference type="NCBI Taxonomy" id="259542"/>
    <lineage>
        <taxon>Eukaryota</taxon>
        <taxon>Metazoa</taxon>
        <taxon>Spiralia</taxon>
        <taxon>Lophotrochozoa</taxon>
        <taxon>Mollusca</taxon>
        <taxon>Gastropoda</taxon>
        <taxon>Heterobranchia</taxon>
        <taxon>Euthyneura</taxon>
        <taxon>Panpulmonata</taxon>
        <taxon>Sacoglossa</taxon>
        <taxon>Placobranchoidea</taxon>
        <taxon>Plakobranchidae</taxon>
        <taxon>Plakobranchus</taxon>
    </lineage>
</organism>
<protein>
    <submittedName>
        <fullName evidence="4">Multiple epidermal growth factor-like domains 6</fullName>
    </submittedName>
</protein>
<evidence type="ECO:0000313" key="4">
    <source>
        <dbReference type="EMBL" id="GFO11671.1"/>
    </source>
</evidence>
<gene>
    <name evidence="4" type="ORF">PoB_003817600</name>
</gene>
<evidence type="ECO:0000313" key="5">
    <source>
        <dbReference type="Proteomes" id="UP000735302"/>
    </source>
</evidence>
<name>A0AAV4AYS2_9GAST</name>
<proteinExistence type="predicted"/>
<evidence type="ECO:0000256" key="2">
    <source>
        <dbReference type="SAM" id="Phobius"/>
    </source>
</evidence>
<dbReference type="AlphaFoldDB" id="A0AAV4AYS2"/>
<keyword evidence="2" id="KW-0812">Transmembrane</keyword>
<dbReference type="Proteomes" id="UP000735302">
    <property type="component" value="Unassembled WGS sequence"/>
</dbReference>
<keyword evidence="5" id="KW-1185">Reference proteome</keyword>
<accession>A0AAV4AYS2</accession>
<feature type="transmembrane region" description="Helical" evidence="2">
    <location>
        <begin position="439"/>
        <end position="462"/>
    </location>
</feature>
<dbReference type="PANTHER" id="PTHR26391">
    <property type="entry name" value="INACTIVE TYROSINE-PROTEIN KINASE 7"/>
    <property type="match status" value="1"/>
</dbReference>
<feature type="signal peptide" evidence="3">
    <location>
        <begin position="1"/>
        <end position="20"/>
    </location>
</feature>
<sequence length="513" mass="57351">MSNWLLVLLSLATHMLQLHGCLEKGWFGENCIYKCHCPPADKCDVKGKCESEICEPGWFGSTCQHKTVKLLDQAGGDSLPDWLTDNKATTCNPEPNQRSLKLKLPQPRLNFWIRLHTKYVMKDVLTYETKFRFATLSNPKDIEKCEMQVLERRHGKCYEMRCTTKKAVSYIYIEGGIVAKLCSLYLSEGRQITLGHIEAPPSSLENKDILKLTFLDSLVAGGIENENLTDRETIWSKNFTFPVVMEKIVMYCPKESGNLSEYQTFTQLHLWQGEIKSITNVTVSQSANKEYIIFPTDKRTEPITRLEIVSSTVIQLLLSVYLCDVQVFGEFICPPRMFGLNCSMHCNCFISEAGCDVATGQCLSGCAGGYRGDDCWTKCRPGTYGYNCKKRCSKYCKFGQEACDHITGFCLDGCKGPAETQLCIINVNTEAKTTENESVIAFILLSITMLAVSALCIASLIFTPDLLQVSPSVSNVPRPSVKTEEKGKKRASATEKSDDTASSSDEDDDDDDD</sequence>
<feature type="chain" id="PRO_5043797488" evidence="3">
    <location>
        <begin position="21"/>
        <end position="513"/>
    </location>
</feature>
<feature type="compositionally biased region" description="Acidic residues" evidence="1">
    <location>
        <begin position="504"/>
        <end position="513"/>
    </location>
</feature>
<evidence type="ECO:0000256" key="3">
    <source>
        <dbReference type="SAM" id="SignalP"/>
    </source>
</evidence>
<evidence type="ECO:0000256" key="1">
    <source>
        <dbReference type="SAM" id="MobiDB-lite"/>
    </source>
</evidence>
<keyword evidence="2" id="KW-0472">Membrane</keyword>
<feature type="compositionally biased region" description="Basic and acidic residues" evidence="1">
    <location>
        <begin position="481"/>
        <end position="499"/>
    </location>
</feature>
<reference evidence="4 5" key="1">
    <citation type="journal article" date="2021" name="Elife">
        <title>Chloroplast acquisition without the gene transfer in kleptoplastic sea slugs, Plakobranchus ocellatus.</title>
        <authorList>
            <person name="Maeda T."/>
            <person name="Takahashi S."/>
            <person name="Yoshida T."/>
            <person name="Shimamura S."/>
            <person name="Takaki Y."/>
            <person name="Nagai Y."/>
            <person name="Toyoda A."/>
            <person name="Suzuki Y."/>
            <person name="Arimoto A."/>
            <person name="Ishii H."/>
            <person name="Satoh N."/>
            <person name="Nishiyama T."/>
            <person name="Hasebe M."/>
            <person name="Maruyama T."/>
            <person name="Minagawa J."/>
            <person name="Obokata J."/>
            <person name="Shigenobu S."/>
        </authorList>
    </citation>
    <scope>NUCLEOTIDE SEQUENCE [LARGE SCALE GENOMIC DNA]</scope>
</reference>
<dbReference type="PANTHER" id="PTHR26391:SF18">
    <property type="entry name" value="PROTEIN KINASE RECEPTOR TIE-1, PUTATIVE-RELATED"/>
    <property type="match status" value="1"/>
</dbReference>